<name>A0A542EBW8_9MICO</name>
<proteinExistence type="predicted"/>
<organism evidence="1 2">
    <name type="scientific">Yimella lutea</name>
    <dbReference type="NCBI Taxonomy" id="587872"/>
    <lineage>
        <taxon>Bacteria</taxon>
        <taxon>Bacillati</taxon>
        <taxon>Actinomycetota</taxon>
        <taxon>Actinomycetes</taxon>
        <taxon>Micrococcales</taxon>
        <taxon>Dermacoccaceae</taxon>
        <taxon>Yimella</taxon>
    </lineage>
</organism>
<evidence type="ECO:0000313" key="1">
    <source>
        <dbReference type="EMBL" id="TQJ12820.1"/>
    </source>
</evidence>
<reference evidence="1 2" key="1">
    <citation type="submission" date="2019-06" db="EMBL/GenBank/DDBJ databases">
        <title>Sequencing the genomes of 1000 actinobacteria strains.</title>
        <authorList>
            <person name="Klenk H.-P."/>
        </authorList>
    </citation>
    <scope>NUCLEOTIDE SEQUENCE [LARGE SCALE GENOMIC DNA]</scope>
    <source>
        <strain evidence="1 2">DSM 19828</strain>
    </source>
</reference>
<protein>
    <submittedName>
        <fullName evidence="1">Uncharacterized protein</fullName>
    </submittedName>
</protein>
<sequence length="83" mass="9285">MKDKTGLSIGYRLLWRLEYAGLTVFGPAQVSTQGDPKSRLRLERAQKVKAAHEKRGTEAPAEVLAMIARDGGLPPFRERHAKR</sequence>
<keyword evidence="2" id="KW-1185">Reference proteome</keyword>
<dbReference type="Proteomes" id="UP000320806">
    <property type="component" value="Unassembled WGS sequence"/>
</dbReference>
<evidence type="ECO:0000313" key="2">
    <source>
        <dbReference type="Proteomes" id="UP000320806"/>
    </source>
</evidence>
<gene>
    <name evidence="1" type="ORF">FB459_0186</name>
</gene>
<dbReference type="OrthoDB" id="3831159at2"/>
<dbReference type="AlphaFoldDB" id="A0A542EBW8"/>
<dbReference type="RefSeq" id="WP_141927134.1">
    <property type="nucleotide sequence ID" value="NZ_BAABCI010000004.1"/>
</dbReference>
<accession>A0A542EBW8</accession>
<dbReference type="EMBL" id="VFMO01000001">
    <property type="protein sequence ID" value="TQJ12820.1"/>
    <property type="molecule type" value="Genomic_DNA"/>
</dbReference>
<comment type="caution">
    <text evidence="1">The sequence shown here is derived from an EMBL/GenBank/DDBJ whole genome shotgun (WGS) entry which is preliminary data.</text>
</comment>